<gene>
    <name evidence="4" type="ORF">COT24_01340</name>
</gene>
<dbReference type="PANTHER" id="PTHR11851">
    <property type="entry name" value="METALLOPROTEASE"/>
    <property type="match status" value="1"/>
</dbReference>
<dbReference type="SUPFAM" id="SSF63411">
    <property type="entry name" value="LuxS/MPP-like metallohydrolase"/>
    <property type="match status" value="2"/>
</dbReference>
<dbReference type="GO" id="GO:0046872">
    <property type="term" value="F:metal ion binding"/>
    <property type="evidence" value="ECO:0007669"/>
    <property type="project" value="InterPro"/>
</dbReference>
<dbReference type="InterPro" id="IPR050361">
    <property type="entry name" value="MPP/UQCRC_Complex"/>
</dbReference>
<dbReference type="AlphaFoldDB" id="A0A2H0YX33"/>
<dbReference type="InterPro" id="IPR011765">
    <property type="entry name" value="Pept_M16_N"/>
</dbReference>
<dbReference type="Pfam" id="PF05193">
    <property type="entry name" value="Peptidase_M16_C"/>
    <property type="match status" value="1"/>
</dbReference>
<dbReference type="InterPro" id="IPR011249">
    <property type="entry name" value="Metalloenz_LuxS/M16"/>
</dbReference>
<dbReference type="Gene3D" id="3.30.830.10">
    <property type="entry name" value="Metalloenzyme, LuxS/M16 peptidase-like"/>
    <property type="match status" value="2"/>
</dbReference>
<comment type="similarity">
    <text evidence="1">Belongs to the peptidase M16 family.</text>
</comment>
<dbReference type="Proteomes" id="UP000231542">
    <property type="component" value="Unassembled WGS sequence"/>
</dbReference>
<evidence type="ECO:0000256" key="1">
    <source>
        <dbReference type="ARBA" id="ARBA00007261"/>
    </source>
</evidence>
<comment type="caution">
    <text evidence="4">The sequence shown here is derived from an EMBL/GenBank/DDBJ whole genome shotgun (WGS) entry which is preliminary data.</text>
</comment>
<dbReference type="EMBL" id="PEXU01000015">
    <property type="protein sequence ID" value="PIS42849.1"/>
    <property type="molecule type" value="Genomic_DNA"/>
</dbReference>
<evidence type="ECO:0000313" key="5">
    <source>
        <dbReference type="Proteomes" id="UP000231542"/>
    </source>
</evidence>
<sequence length="425" mass="49238">MLPYHKKIFPNGLKAIVAPLKETKTVTLLVLVKVGSRYEKQSLNGVSHFIEHMMYKGTTNRPTTLHISKELDGVGAEYNAFTGKDQTGYYVKVNHEKKKLAFDILSDILKNSLFNPVELNRERGVIEEEINMYKDNPQMYVESLFEELLYGEKNYLGQLISGPKSVIRKVTRVQMLRYKNKYYHPRNILVVIAGKINLPEGFSLIEKYFNFERTKGRVSSFQKVKVVQNIPKAKMEYKKTEQVQLCLGFPAYSYFHKDLEALFLLSTILGGNMSSRLFINIREKLGLCYFIRSSANIYEDIGNFVIQSGLDRRRIHQAIVKILEEIKKIRQTEVSPEELEKAKEYLKGRLTLEMEDSEQIAGWYGVQQLLTKKTLTLEQRFRKIQKVKASDIQRVAKNIFQTAKINLALVGPFTTKQKFLRLLKI</sequence>
<evidence type="ECO:0000313" key="4">
    <source>
        <dbReference type="EMBL" id="PIS42849.1"/>
    </source>
</evidence>
<protein>
    <recommendedName>
        <fullName evidence="6">Peptidase M16</fullName>
    </recommendedName>
</protein>
<dbReference type="InterPro" id="IPR007863">
    <property type="entry name" value="Peptidase_M16_C"/>
</dbReference>
<dbReference type="Pfam" id="PF00675">
    <property type="entry name" value="Peptidase_M16"/>
    <property type="match status" value="1"/>
</dbReference>
<organism evidence="4 5">
    <name type="scientific">Candidatus Kerfeldbacteria bacterium CG08_land_8_20_14_0_20_40_16</name>
    <dbReference type="NCBI Taxonomy" id="2014244"/>
    <lineage>
        <taxon>Bacteria</taxon>
        <taxon>Candidatus Kerfeldiibacteriota</taxon>
    </lineage>
</organism>
<accession>A0A2H0YX33</accession>
<proteinExistence type="inferred from homology"/>
<feature type="domain" description="Peptidase M16 C-terminal" evidence="3">
    <location>
        <begin position="169"/>
        <end position="345"/>
    </location>
</feature>
<reference evidence="4 5" key="1">
    <citation type="submission" date="2017-09" db="EMBL/GenBank/DDBJ databases">
        <title>Depth-based differentiation of microbial function through sediment-hosted aquifers and enrichment of novel symbionts in the deep terrestrial subsurface.</title>
        <authorList>
            <person name="Probst A.J."/>
            <person name="Ladd B."/>
            <person name="Jarett J.K."/>
            <person name="Geller-Mcgrath D.E."/>
            <person name="Sieber C.M."/>
            <person name="Emerson J.B."/>
            <person name="Anantharaman K."/>
            <person name="Thomas B.C."/>
            <person name="Malmstrom R."/>
            <person name="Stieglmeier M."/>
            <person name="Klingl A."/>
            <person name="Woyke T."/>
            <person name="Ryan C.M."/>
            <person name="Banfield J.F."/>
        </authorList>
    </citation>
    <scope>NUCLEOTIDE SEQUENCE [LARGE SCALE GENOMIC DNA]</scope>
    <source>
        <strain evidence="4">CG08_land_8_20_14_0_20_40_16</strain>
    </source>
</reference>
<dbReference type="PANTHER" id="PTHR11851:SF49">
    <property type="entry name" value="MITOCHONDRIAL-PROCESSING PEPTIDASE SUBUNIT ALPHA"/>
    <property type="match status" value="1"/>
</dbReference>
<evidence type="ECO:0000259" key="3">
    <source>
        <dbReference type="Pfam" id="PF05193"/>
    </source>
</evidence>
<evidence type="ECO:0008006" key="6">
    <source>
        <dbReference type="Google" id="ProtNLM"/>
    </source>
</evidence>
<name>A0A2H0YX33_9BACT</name>
<evidence type="ECO:0000259" key="2">
    <source>
        <dbReference type="Pfam" id="PF00675"/>
    </source>
</evidence>
<feature type="domain" description="Peptidase M16 N-terminal" evidence="2">
    <location>
        <begin position="22"/>
        <end position="154"/>
    </location>
</feature>